<organism evidence="6 7">
    <name type="scientific">Collinsella ureilytica</name>
    <dbReference type="NCBI Taxonomy" id="2869515"/>
    <lineage>
        <taxon>Bacteria</taxon>
        <taxon>Bacillati</taxon>
        <taxon>Actinomycetota</taxon>
        <taxon>Coriobacteriia</taxon>
        <taxon>Coriobacteriales</taxon>
        <taxon>Coriobacteriaceae</taxon>
        <taxon>Collinsella</taxon>
    </lineage>
</organism>
<dbReference type="InterPro" id="IPR000281">
    <property type="entry name" value="HTH_RpiR"/>
</dbReference>
<dbReference type="InterPro" id="IPR047640">
    <property type="entry name" value="RpiR-like"/>
</dbReference>
<dbReference type="InterPro" id="IPR046348">
    <property type="entry name" value="SIS_dom_sf"/>
</dbReference>
<feature type="domain" description="SIS" evidence="5">
    <location>
        <begin position="128"/>
        <end position="270"/>
    </location>
</feature>
<dbReference type="PANTHER" id="PTHR30514">
    <property type="entry name" value="GLUCOKINASE"/>
    <property type="match status" value="1"/>
</dbReference>
<evidence type="ECO:0000259" key="4">
    <source>
        <dbReference type="PROSITE" id="PS51071"/>
    </source>
</evidence>
<dbReference type="PROSITE" id="PS51464">
    <property type="entry name" value="SIS"/>
    <property type="match status" value="1"/>
</dbReference>
<dbReference type="Proteomes" id="UP000700908">
    <property type="component" value="Unassembled WGS sequence"/>
</dbReference>
<dbReference type="CDD" id="cd05013">
    <property type="entry name" value="SIS_RpiR"/>
    <property type="match status" value="1"/>
</dbReference>
<name>A0ABS7MMM4_9ACTN</name>
<dbReference type="InterPro" id="IPR036388">
    <property type="entry name" value="WH-like_DNA-bd_sf"/>
</dbReference>
<dbReference type="Gene3D" id="3.40.50.10490">
    <property type="entry name" value="Glucose-6-phosphate isomerase like protein, domain 1"/>
    <property type="match status" value="1"/>
</dbReference>
<feature type="domain" description="HTH rpiR-type" evidence="4">
    <location>
        <begin position="13"/>
        <end position="89"/>
    </location>
</feature>
<dbReference type="Gene3D" id="1.10.10.10">
    <property type="entry name" value="Winged helix-like DNA-binding domain superfamily/Winged helix DNA-binding domain"/>
    <property type="match status" value="1"/>
</dbReference>
<evidence type="ECO:0000256" key="3">
    <source>
        <dbReference type="ARBA" id="ARBA00023163"/>
    </source>
</evidence>
<dbReference type="InterPro" id="IPR001347">
    <property type="entry name" value="SIS_dom"/>
</dbReference>
<protein>
    <submittedName>
        <fullName evidence="6">MurR/RpiR family transcriptional regulator</fullName>
    </submittedName>
</protein>
<reference evidence="6 7" key="1">
    <citation type="submission" date="2021-08" db="EMBL/GenBank/DDBJ databases">
        <title>Collinsella faecalis sp. nov. isolated from swine faeces.</title>
        <authorList>
            <person name="Oh B.S."/>
            <person name="Lee J.H."/>
        </authorList>
    </citation>
    <scope>NUCLEOTIDE SEQUENCE [LARGE SCALE GENOMIC DNA]</scope>
    <source>
        <strain evidence="6 7">AGMB00827</strain>
    </source>
</reference>
<dbReference type="PANTHER" id="PTHR30514:SF1">
    <property type="entry name" value="HTH-TYPE TRANSCRIPTIONAL REGULATOR HEXR-RELATED"/>
    <property type="match status" value="1"/>
</dbReference>
<keyword evidence="1" id="KW-0805">Transcription regulation</keyword>
<dbReference type="PROSITE" id="PS51071">
    <property type="entry name" value="HTH_RPIR"/>
    <property type="match status" value="1"/>
</dbReference>
<proteinExistence type="predicted"/>
<comment type="caution">
    <text evidence="6">The sequence shown here is derived from an EMBL/GenBank/DDBJ whole genome shotgun (WGS) entry which is preliminary data.</text>
</comment>
<dbReference type="SUPFAM" id="SSF53697">
    <property type="entry name" value="SIS domain"/>
    <property type="match status" value="1"/>
</dbReference>
<dbReference type="Pfam" id="PF01418">
    <property type="entry name" value="HTH_6"/>
    <property type="match status" value="1"/>
</dbReference>
<sequence>MAVPQSPPEEAMRSVVDTLASGFDHFSRAEQKVARKVLENPSAIAELNVSQLAELCQVSDATVVRMSQHAGYSGYYQMRIMLMSDLRQQAEDIDGGTPRDPVTYSFTQSLLYLKLLCNPKNVACIDQAAELILEAPTVYVAAIGNSAPLADDLEFRLNTLGVRAFTGSRIETKIRHLSNAEPGDVLIAISRSGASTGLLRLVELAHEKQVEIIAITGDKVSPLTRQSKVVISSANPARVFQPIAPRVESHLGEFFLIDALVLRIDLMMRSRGDELSADELDLLLSEFKL</sequence>
<evidence type="ECO:0000313" key="7">
    <source>
        <dbReference type="Proteomes" id="UP000700908"/>
    </source>
</evidence>
<dbReference type="InterPro" id="IPR035472">
    <property type="entry name" value="RpiR-like_SIS"/>
</dbReference>
<dbReference type="SUPFAM" id="SSF46689">
    <property type="entry name" value="Homeodomain-like"/>
    <property type="match status" value="1"/>
</dbReference>
<gene>
    <name evidence="6" type="ORF">K6V98_04805</name>
</gene>
<evidence type="ECO:0000256" key="1">
    <source>
        <dbReference type="ARBA" id="ARBA00023015"/>
    </source>
</evidence>
<evidence type="ECO:0000313" key="6">
    <source>
        <dbReference type="EMBL" id="MBY4797675.1"/>
    </source>
</evidence>
<dbReference type="Pfam" id="PF01380">
    <property type="entry name" value="SIS"/>
    <property type="match status" value="1"/>
</dbReference>
<evidence type="ECO:0000256" key="2">
    <source>
        <dbReference type="ARBA" id="ARBA00023125"/>
    </source>
</evidence>
<keyword evidence="7" id="KW-1185">Reference proteome</keyword>
<keyword evidence="2" id="KW-0238">DNA-binding</keyword>
<accession>A0ABS7MMM4</accession>
<dbReference type="EMBL" id="JAIMFO010000006">
    <property type="protein sequence ID" value="MBY4797675.1"/>
    <property type="molecule type" value="Genomic_DNA"/>
</dbReference>
<dbReference type="InterPro" id="IPR009057">
    <property type="entry name" value="Homeodomain-like_sf"/>
</dbReference>
<dbReference type="RefSeq" id="WP_222199395.1">
    <property type="nucleotide sequence ID" value="NZ_JAIMFO010000006.1"/>
</dbReference>
<keyword evidence="3" id="KW-0804">Transcription</keyword>
<evidence type="ECO:0000259" key="5">
    <source>
        <dbReference type="PROSITE" id="PS51464"/>
    </source>
</evidence>